<evidence type="ECO:0000313" key="4">
    <source>
        <dbReference type="EMBL" id="KAG5486216.1"/>
    </source>
</evidence>
<feature type="compositionally biased region" description="Polar residues" evidence="2">
    <location>
        <begin position="2591"/>
        <end position="2603"/>
    </location>
</feature>
<evidence type="ECO:0000313" key="5">
    <source>
        <dbReference type="Proteomes" id="UP000673552"/>
    </source>
</evidence>
<feature type="compositionally biased region" description="Polar residues" evidence="2">
    <location>
        <begin position="1712"/>
        <end position="1721"/>
    </location>
</feature>
<keyword evidence="5" id="KW-1185">Reference proteome</keyword>
<feature type="region of interest" description="Disordered" evidence="2">
    <location>
        <begin position="2761"/>
        <end position="2803"/>
    </location>
</feature>
<proteinExistence type="predicted"/>
<feature type="region of interest" description="Disordered" evidence="2">
    <location>
        <begin position="2588"/>
        <end position="2607"/>
    </location>
</feature>
<feature type="compositionally biased region" description="Low complexity" evidence="2">
    <location>
        <begin position="2771"/>
        <end position="2788"/>
    </location>
</feature>
<dbReference type="PROSITE" id="PS50222">
    <property type="entry name" value="EF_HAND_2"/>
    <property type="match status" value="1"/>
</dbReference>
<gene>
    <name evidence="4" type="ORF">LSCM1_07336</name>
</gene>
<dbReference type="SUPFAM" id="SSF50978">
    <property type="entry name" value="WD40 repeat-like"/>
    <property type="match status" value="1"/>
</dbReference>
<feature type="region of interest" description="Disordered" evidence="2">
    <location>
        <begin position="2681"/>
        <end position="2715"/>
    </location>
</feature>
<feature type="region of interest" description="Disordered" evidence="2">
    <location>
        <begin position="1712"/>
        <end position="1753"/>
    </location>
</feature>
<feature type="compositionally biased region" description="Low complexity" evidence="2">
    <location>
        <begin position="975"/>
        <end position="985"/>
    </location>
</feature>
<dbReference type="PANTHER" id="PTHR44324">
    <property type="entry name" value="WD40 REPEAT DOMAIN 95"/>
    <property type="match status" value="1"/>
</dbReference>
<feature type="region of interest" description="Disordered" evidence="2">
    <location>
        <begin position="969"/>
        <end position="1020"/>
    </location>
</feature>
<dbReference type="PANTHER" id="PTHR44324:SF5">
    <property type="entry name" value="EF-HAND DOMAIN-CONTAINING PROTEIN"/>
    <property type="match status" value="1"/>
</dbReference>
<feature type="compositionally biased region" description="Gly residues" evidence="2">
    <location>
        <begin position="1242"/>
        <end position="1257"/>
    </location>
</feature>
<dbReference type="KEGG" id="lmat:92517223"/>
<dbReference type="Proteomes" id="UP000673552">
    <property type="component" value="Chromosome 7"/>
</dbReference>
<feature type="region of interest" description="Disordered" evidence="2">
    <location>
        <begin position="1047"/>
        <end position="1073"/>
    </location>
</feature>
<feature type="domain" description="EF-hand" evidence="3">
    <location>
        <begin position="838"/>
        <end position="873"/>
    </location>
</feature>
<keyword evidence="1" id="KW-0677">Repeat</keyword>
<dbReference type="InterPro" id="IPR036322">
    <property type="entry name" value="WD40_repeat_dom_sf"/>
</dbReference>
<evidence type="ECO:0000256" key="2">
    <source>
        <dbReference type="SAM" id="MobiDB-lite"/>
    </source>
</evidence>
<dbReference type="GO" id="GO:0005509">
    <property type="term" value="F:calcium ion binding"/>
    <property type="evidence" value="ECO:0007669"/>
    <property type="project" value="InterPro"/>
</dbReference>
<dbReference type="InterPro" id="IPR002048">
    <property type="entry name" value="EF_hand_dom"/>
</dbReference>
<dbReference type="RefSeq" id="XP_067181068.1">
    <property type="nucleotide sequence ID" value="XM_067324711.1"/>
</dbReference>
<evidence type="ECO:0000259" key="3">
    <source>
        <dbReference type="PROSITE" id="PS50222"/>
    </source>
</evidence>
<feature type="compositionally biased region" description="Basic and acidic residues" evidence="2">
    <location>
        <begin position="1722"/>
        <end position="1733"/>
    </location>
</feature>
<reference evidence="4 5" key="1">
    <citation type="submission" date="2021-03" db="EMBL/GenBank/DDBJ databases">
        <title>Leishmania (Mundinia) martiniquensis Genome sequencing and assembly.</title>
        <authorList>
            <person name="Almutairi H."/>
            <person name="Gatherer D."/>
        </authorList>
    </citation>
    <scope>NUCLEOTIDE SEQUENCE [LARGE SCALE GENOMIC DNA]</scope>
    <source>
        <strain evidence="4">LSCM1</strain>
    </source>
</reference>
<feature type="region of interest" description="Disordered" evidence="2">
    <location>
        <begin position="1832"/>
        <end position="1857"/>
    </location>
</feature>
<feature type="region of interest" description="Disordered" evidence="2">
    <location>
        <begin position="108"/>
        <end position="136"/>
    </location>
</feature>
<comment type="caution">
    <text evidence="4">The sequence shown here is derived from an EMBL/GenBank/DDBJ whole genome shotgun (WGS) entry which is preliminary data.</text>
</comment>
<name>A0A836KTC3_9TRYP</name>
<feature type="compositionally biased region" description="Acidic residues" evidence="2">
    <location>
        <begin position="3092"/>
        <end position="3102"/>
    </location>
</feature>
<dbReference type="GeneID" id="92517223"/>
<feature type="region of interest" description="Disordered" evidence="2">
    <location>
        <begin position="59"/>
        <end position="83"/>
    </location>
</feature>
<dbReference type="OrthoDB" id="249916at2759"/>
<feature type="compositionally biased region" description="Basic and acidic residues" evidence="2">
    <location>
        <begin position="315"/>
        <end position="324"/>
    </location>
</feature>
<dbReference type="InterPro" id="IPR051242">
    <property type="entry name" value="WD-EF-hand_domain"/>
</dbReference>
<feature type="region of interest" description="Disordered" evidence="2">
    <location>
        <begin position="1139"/>
        <end position="1202"/>
    </location>
</feature>
<dbReference type="EMBL" id="JAFEUZ010000007">
    <property type="protein sequence ID" value="KAG5486216.1"/>
    <property type="molecule type" value="Genomic_DNA"/>
</dbReference>
<feature type="compositionally biased region" description="Low complexity" evidence="2">
    <location>
        <begin position="2692"/>
        <end position="2701"/>
    </location>
</feature>
<accession>A0A836KTC3</accession>
<feature type="region of interest" description="Disordered" evidence="2">
    <location>
        <begin position="1242"/>
        <end position="1261"/>
    </location>
</feature>
<organism evidence="4 5">
    <name type="scientific">Leishmania martiniquensis</name>
    <dbReference type="NCBI Taxonomy" id="1580590"/>
    <lineage>
        <taxon>Eukaryota</taxon>
        <taxon>Discoba</taxon>
        <taxon>Euglenozoa</taxon>
        <taxon>Kinetoplastea</taxon>
        <taxon>Metakinetoplastina</taxon>
        <taxon>Trypanosomatida</taxon>
        <taxon>Trypanosomatidae</taxon>
        <taxon>Leishmaniinae</taxon>
        <taxon>Leishmania</taxon>
    </lineage>
</organism>
<protein>
    <recommendedName>
        <fullName evidence="3">EF-hand domain-containing protein</fullName>
    </recommendedName>
</protein>
<evidence type="ECO:0000256" key="1">
    <source>
        <dbReference type="ARBA" id="ARBA00022737"/>
    </source>
</evidence>
<feature type="compositionally biased region" description="Low complexity" evidence="2">
    <location>
        <begin position="1150"/>
        <end position="1160"/>
    </location>
</feature>
<feature type="compositionally biased region" description="Basic and acidic residues" evidence="2">
    <location>
        <begin position="2702"/>
        <end position="2713"/>
    </location>
</feature>
<feature type="region of interest" description="Disordered" evidence="2">
    <location>
        <begin position="3087"/>
        <end position="3109"/>
    </location>
</feature>
<feature type="region of interest" description="Disordered" evidence="2">
    <location>
        <begin position="315"/>
        <end position="352"/>
    </location>
</feature>
<sequence length="3921" mass="410852">MSFAAAAATSVSPLQAAAGAAAIASARPAASGLGSTSHETQMGPVAPAEAALKSRLAPLPLPSHDETTAFEGGNQKRSQDLSRTSLTAVPAAVALPPRPLPSSALHSLASAAPLPPSPLARPTKKTLKEDGDGRSANVFGGASLFREWSTNAALLDKVLSTPFFDLLAEGAGSTAEAGPRPAAAAAMRAIPTALPAVSPLDPPLSSAIFTTSSALADTAPGVEVDAPAWKSSHRVVPLTTTDAQRQPEPVAPVHDPTFQSVTLPTSDAPVPSILLTALADMDALQLSFCAHTSVTPVKGHLAEFKRLVAASMRSELKHERERPRAGNFAADEQAAGAVPGDVPADQSTAAEEGEKVGGALLGRPDVASDPAPIASSPQARDAAARAALRAAHGFLYGNEMVPIGVPAVHLKRARREWIVRYRIEHVQPRLQKSQRRRYEAWVQQQQLKGFTGGGGGTGDGAFQHGACASPSAMTAASLYAGVQPSYWRSVSMKQRSCVSAMQNATHPASGDSPPVQVNRAPGTHAFIPPPARRPLSPSSARCAAPVHSRSPARAAREPVLYTAAWEVDLYDDLGLAVTAEQRDMMAHQATSRTAVEAMGLEKAGSEGLASQPLLLSTSAADAPSALATTLSAPPLLLDRAGDLTQMQLTLPVFVYVVGRYLFVAHYAAYFPAGLFSRALIDPFYFPDAVQCTPEYALRAAPALRREAQRVYIDYATQLADVHRCFPDRADSTEVPLLPTDMFHLWELLCPPQRQDVAGRWSPVPWGHLMPEEEEALLEEEFRSAAEAVRGSGGKRALCGESLLRYPYARAVRQIYRRRLQQLAQHPTLVAEVHRVLAQCEDVAVRFFMAIDMDQKGYITWEAFTNALIEEADVQDHHRKVRERAANLTRTSASVFDRYMVEPLAPTLVRLGYTGKVFEVRHSPSLVMLEGATDYAVCDGTQLGSIHQRFLVRPIEVLSKDLEGEPRDAFGRLIRGSSGDLDSGGSDKVGDTRNAPSATGAAGYDEELRQRPWRNNQRPPRVYVRYEDGRRLQDLTALNLLQKLSTSSATGASAAGREEAGEGEEGGELTSARAHQPSKAVFLEGILAVEDVAPCVPWPVFVAQGSDMLLRLYGTNRALQALPEAGVVRCTEAVASMEWAAGGRRERRSSDSSSSAPSAGVGDSGCGERRGHGRHGAVPSDRVFSSAGASSPPPHRRTHRGRISVQRQEYLLLGTRKGTIVLVDLYTLLSRVPRLATLAGVHGGSAVGGEASGSGDGDSMGELGDNMEVLNAVRAASGAMQPVSERIGNSESAWTGYRALAQRTYYSEIGPFVVDTRQVHMPNTLVSSVVAAATSGLVVSSGLDGDVFTMRLAYPPAWLMGTGTPRTPRGGAAGVGSAVAEMGRPLVRIEVLHRMRVCDSGVRCALPIPFLSMLAVQTATNRVYLYHTSVLPTAPALVDGGRGDAASTQVPPAVPAASLAPQGAPEVTGTAGGCDLPPVSAAASATLPRLELYDAAAPHLGSIVAMMVVKELDQLITVDSSSYVKVWSLRQTHPLTSFYAWAPLDAANSGNGVGEAGRPTGGVPRGGVAVHRGTNSFGIGPSAYGVPTAPSALLRTTKSSIEAGYEAAEYRLQPCRSAAYNYADRQLFVMGSNNAAHCFFLSGQSSVRAHTEPLRVLLVDTSTGLRLGRVPRRLISLSSADCRLWSLLSGAMELGIRANSAEYRHLWDHRLTSSVRGKSQSPKPREQQRLETKGGRSAARPRPTYSKRTHSTPDFATLEVASSSATTTGEPQRLLPPSVDDVMRAVTARLSSSQCNSYRRPARWSAAATALGRRKEAAGDVTTPSPQLLTAVKHPHSSAAALGSSSGTGGAAAGHGDGADDSADGLVTSALRDQNLLLSEIRCACLGPRGEWIAYALLHGDVRLHRGDSGRLLHTFTTTPPSIEDLVEAALQYQHLFTLIAAAPALPQMPSSPDLLISGSAAAAASGMPAGMGTTCGVGGGGGGTSGSPTPLVPLASSATARMSPVTYAKAVALVLQQLLASTTRATDGTGVPNDGDTRVSRNVHREPLHMLYLDASQELLVAYADGLLRCFTLLGHSSTAARLIVSRTLINRALMQAQRALAPCNRHANAAPPPTVAVAAFPQEKSPALVECLSAVALQEPLLAGARDDGGLAGAEASEDRRCAAGTSDSARPLSRVTRRGGGAVVQLNMPNATEAVPAAAAAPPLPAAIPADAVRAVMASLSTRQIEPDVVLLATASPPLGLVCLVHVSGLICVLDVQAYSENSGGARMCTTPDNADMMSGEVSGGGGGGRQMASGRGRAYAGVVVHCFMTTDEVTAATFLGAYPCLVLADRQRLLSFHLMKGSSLLALLGEFAEEFAKDAAAHAETKANLSVTAERALKGACSTTDGGSTASSPWLPPSNVEADTGAEQGISSAAASSTLVWSVSIDDTCASRRSLGTVTALTFDALYATVYAGTSQGFVVSYLVRRFLSAFQLTPVVLQGADGVAASTYAAELQRALVTARAGAWPCSAGSSNFVQNYLRVVFDVPPTVAAQVKETCLQGWRKRHIGSSDSPSTTATGLSLPPEELGGFVGVYRSHRDLFHAARRDVSGNQRSGGASDTSAAAPPQAVDVCSSGEALIAAAVLHDAVTRMMTVASACTTRKKTCSGASAAPSETRPWWCTPEGRSVQEYVARRCGGDTARSDMVQSPGAASTSAARLRLSSDVDPSRADPDELELDAEGVQLLREWAAAALSEHRRCQHRHASAAEALWNRRQLQRDPFSPALRGTQSGLSTPSSRSGRSGSGLTALPLVPTSADDRDASAGGTSAVAAAAASGGVAATTASEATTVQQIAEALVQEVQKELFLGAEAPAAISAASASAVSVPALTTPIETPPHPITDAWVECLFTRQAMCTTSRSPLCLLTTPAMLERARREQQDRRGRMAATAAAAACSASGRGGAVLPEWDSYVEGALPDYLADILKHPSQVLTEVERQALQQHSIAALQCRRNGYLCVGHADGSVTLWTPYACARLESLCPKTSLVATLDRLAVSIRAQFCHLHERVLLERQRQAFKGSLHGTGATEEEGTAHMKRRIRAMLLEHHLAQLRSEETESDEEREGDADTLAGRGQDTKLKPMLSASGTSAFNLQRAMNAHEERHSGTSTQPFSGGSMEVELLSMRPLLCLLLGIASPAELRARQLSLEDLCFLPFQLRSLVSLEAFDPRCYDVAVTVAMRRLRRELIEEFEEIATEKSASACQASPDALTAAVAQAMRTMAPVGTSPPSQLSLSGSSRGVRALLGCRRGSADRLRCTRLETVYDYCLSSLVRAWCGDAGQLQSSTSRGALGAAAFPGALRLLLHRAMEGAPALPSGAAAEDSALSAAPAAQTSVGAGAVAGAAGGRPPSPAHADMADSAAPADGEYYRVCHALQVAEVQVEWEWEVEELSRAWGRLQASPVAATALLTPACRHRGRDRADAGEGPPARWALCSAAAVSSAVDHQVRRGLEAHIAALSHRAVAAVRLRSVSLCFRPAPTRVAPTPSHSHRGNAVRGEAYLASPPAGSRRSGGLAWLQSVFDEQARQAFKEPLLTWLQSTQSLLAPSLPNPAASRARCGATPTYGPLLSPFASAAAPVAPAVEVALPSSSASALPYLHSSASSPRSGGGSPRMVPAESVPALKTMVFLTEVPGDVTDAGGAGSSPYRAAERAALDESCDTTQMGTPRVRGRQCCPLSRSPSAVDLLPLCDVDATLLPRHTRSPLPLPPPVRRCVSASDGQRASSLSVHGALGVADGGRAAVSAVPETASLISRTVSITSSLVMASTPTNGAVSSRSVYPAPQVRQRTRHLVALRRAKLSRTGSSGGALRCQRPLTAGVAGGKGVEGRSALLTAISPAAAAVTASPLATSAAFVGGLEGAGVGAGRGSRPATTQALAYYSLLSRVGTTK</sequence>
<feature type="compositionally biased region" description="Gly residues" evidence="2">
    <location>
        <begin position="1845"/>
        <end position="1855"/>
    </location>
</feature>